<feature type="compositionally biased region" description="Basic and acidic residues" evidence="2">
    <location>
        <begin position="27"/>
        <end position="37"/>
    </location>
</feature>
<dbReference type="EMBL" id="CAJPIJ010000108">
    <property type="protein sequence ID" value="CAG1978114.1"/>
    <property type="molecule type" value="Genomic_DNA"/>
</dbReference>
<dbReference type="OrthoDB" id="5096988at2759"/>
<feature type="compositionally biased region" description="Polar residues" evidence="2">
    <location>
        <begin position="177"/>
        <end position="203"/>
    </location>
</feature>
<evidence type="ECO:0000313" key="3">
    <source>
        <dbReference type="EMBL" id="CAG1978114.1"/>
    </source>
</evidence>
<accession>A0A4U9ESD3</accession>
<feature type="compositionally biased region" description="Low complexity" evidence="2">
    <location>
        <begin position="77"/>
        <end position="125"/>
    </location>
</feature>
<protein>
    <submittedName>
        <fullName evidence="3">Uncharacterized protein</fullName>
    </submittedName>
</protein>
<keyword evidence="1" id="KW-0175">Coiled coil</keyword>
<proteinExistence type="predicted"/>
<feature type="region of interest" description="Disordered" evidence="2">
    <location>
        <begin position="1"/>
        <end position="241"/>
    </location>
</feature>
<organism evidence="3 5">
    <name type="scientific">Gibberella zeae</name>
    <name type="common">Wheat head blight fungus</name>
    <name type="synonym">Fusarium graminearum</name>
    <dbReference type="NCBI Taxonomy" id="5518"/>
    <lineage>
        <taxon>Eukaryota</taxon>
        <taxon>Fungi</taxon>
        <taxon>Dikarya</taxon>
        <taxon>Ascomycota</taxon>
        <taxon>Pezizomycotina</taxon>
        <taxon>Sordariomycetes</taxon>
        <taxon>Hypocreomycetidae</taxon>
        <taxon>Hypocreales</taxon>
        <taxon>Nectriaceae</taxon>
        <taxon>Fusarium</taxon>
    </lineage>
</organism>
<reference evidence="4" key="1">
    <citation type="submission" date="2019-04" db="EMBL/GenBank/DDBJ databases">
        <authorList>
            <person name="Melise S."/>
            <person name="Noan J."/>
            <person name="Okalmin O."/>
        </authorList>
    </citation>
    <scope>NUCLEOTIDE SEQUENCE</scope>
    <source>
        <strain evidence="4">FN9</strain>
    </source>
</reference>
<dbReference type="AlphaFoldDB" id="A0A4U9ESD3"/>
<sequence length="370" mass="41509">MDMATMAAPHQPRYSLEDPGSGFEPRNNARDAREAARAVRNGQSPRYRRTQSPEQLVDDYRFQSEEGSEMRSPTSDVALQDAMLAQAQQQQQRVVPVGQVARNAGQRRQPPQGQQVPPNININGRGPQGLGPGPGQGQGQPMPATYNGPGSMDAQQQPNGPRGEAGRYRRQSRRTSDSGQSHGESPTRPGPNTQQSRMSQSMGPEQHQHQHQHQHRAVSPDRLGVPGHDISRLQSPSIQKSVLQPLEKKIHEYDHLMHEAQTQMAQLDEELRALQERRRAAEDRFIEAKTKHDEYERQHEDVGRALRGELVKEAPPAPMATAPAVRQPPQMQRMDSLDSFDQRPMSQQSSFHQKPKKSGMLRMSLFNKSN</sequence>
<dbReference type="Proteomes" id="UP000746612">
    <property type="component" value="Unassembled WGS sequence"/>
</dbReference>
<evidence type="ECO:0000256" key="1">
    <source>
        <dbReference type="SAM" id="Coils"/>
    </source>
</evidence>
<evidence type="ECO:0000313" key="5">
    <source>
        <dbReference type="Proteomes" id="UP000746612"/>
    </source>
</evidence>
<dbReference type="OMA" id="FHQKPKK"/>
<evidence type="ECO:0000256" key="2">
    <source>
        <dbReference type="SAM" id="MobiDB-lite"/>
    </source>
</evidence>
<reference evidence="3" key="2">
    <citation type="submission" date="2021-03" db="EMBL/GenBank/DDBJ databases">
        <authorList>
            <person name="Alouane T."/>
            <person name="Langin T."/>
            <person name="Bonhomme L."/>
        </authorList>
    </citation>
    <scope>NUCLEOTIDE SEQUENCE</scope>
    <source>
        <strain evidence="3">MDC_Fg202</strain>
    </source>
</reference>
<dbReference type="EMBL" id="CAAKMV010000125">
    <property type="protein sequence ID" value="VIO56578.1"/>
    <property type="molecule type" value="Genomic_DNA"/>
</dbReference>
<name>A0A4U9ESD3_GIBZA</name>
<feature type="region of interest" description="Disordered" evidence="2">
    <location>
        <begin position="313"/>
        <end position="370"/>
    </location>
</feature>
<evidence type="ECO:0000313" key="4">
    <source>
        <dbReference type="EMBL" id="VIO56578.1"/>
    </source>
</evidence>
<feature type="compositionally biased region" description="Polar residues" evidence="2">
    <location>
        <begin position="232"/>
        <end position="241"/>
    </location>
</feature>
<feature type="coiled-coil region" evidence="1">
    <location>
        <begin position="250"/>
        <end position="298"/>
    </location>
</feature>
<gene>
    <name evidence="4" type="ORF">FUG_LOCUS220816</name>
    <name evidence="3" type="ORF">MDCFG202_LOCUS170731</name>
</gene>
<feature type="compositionally biased region" description="Gly residues" evidence="2">
    <location>
        <begin position="126"/>
        <end position="138"/>
    </location>
</feature>